<evidence type="ECO:0000313" key="2">
    <source>
        <dbReference type="EMBL" id="GAA2737515.1"/>
    </source>
</evidence>
<protein>
    <submittedName>
        <fullName evidence="2">Metal-dependent hydrolase</fullName>
    </submittedName>
</protein>
<accession>A0ABP6H8P8</accession>
<name>A0ABP6H8P8_9ACTN</name>
<comment type="caution">
    <text evidence="2">The sequence shown here is derived from an EMBL/GenBank/DDBJ whole genome shotgun (WGS) entry which is preliminary data.</text>
</comment>
<dbReference type="Pfam" id="PF10118">
    <property type="entry name" value="Metal_hydrol"/>
    <property type="match status" value="1"/>
</dbReference>
<dbReference type="PANTHER" id="PTHR39456">
    <property type="entry name" value="METAL-DEPENDENT HYDROLASE"/>
    <property type="match status" value="1"/>
</dbReference>
<keyword evidence="2" id="KW-0378">Hydrolase</keyword>
<sequence length="281" mass="31832">MTVPERTMKVRRVHFGYPKGSLRRHYVGGDLIMSHVVAVLSATFPKGEEFFIRSVHHYSDRIADPELKKQTKAFIGQEVVHGREHETLNEALRRMGYPTHRVDAFVKRSLALGERLMSPATRLGHTAALEHYTATLAECLLTDPRAQALLGDTEVRNVLLWHALEESEHKSVAFDVYRAVGGTERMRRRTMLEASAGLLGVTVIATILSMLADPATYDLRRLAASLRALRRSPFLDRKVRARIRAYQRPGFHPDDFDATETLTHWRAELFGPEGALLDRLT</sequence>
<keyword evidence="1" id="KW-1133">Transmembrane helix</keyword>
<dbReference type="PIRSF" id="PIRSF007580">
    <property type="entry name" value="UCP07580"/>
    <property type="match status" value="1"/>
</dbReference>
<keyword evidence="1" id="KW-0812">Transmembrane</keyword>
<dbReference type="Proteomes" id="UP001501842">
    <property type="component" value="Unassembled WGS sequence"/>
</dbReference>
<keyword evidence="1" id="KW-0472">Membrane</keyword>
<reference evidence="3" key="1">
    <citation type="journal article" date="2019" name="Int. J. Syst. Evol. Microbiol.">
        <title>The Global Catalogue of Microorganisms (GCM) 10K type strain sequencing project: providing services to taxonomists for standard genome sequencing and annotation.</title>
        <authorList>
            <consortium name="The Broad Institute Genomics Platform"/>
            <consortium name="The Broad Institute Genome Sequencing Center for Infectious Disease"/>
            <person name="Wu L."/>
            <person name="Ma J."/>
        </authorList>
    </citation>
    <scope>NUCLEOTIDE SEQUENCE [LARGE SCALE GENOMIC DNA]</scope>
    <source>
        <strain evidence="3">JCM 8201</strain>
    </source>
</reference>
<dbReference type="InterPro" id="IPR016516">
    <property type="entry name" value="UCP07580"/>
</dbReference>
<evidence type="ECO:0000313" key="3">
    <source>
        <dbReference type="Proteomes" id="UP001501842"/>
    </source>
</evidence>
<dbReference type="GO" id="GO:0016787">
    <property type="term" value="F:hydrolase activity"/>
    <property type="evidence" value="ECO:0007669"/>
    <property type="project" value="UniProtKB-KW"/>
</dbReference>
<dbReference type="PANTHER" id="PTHR39456:SF1">
    <property type="entry name" value="METAL-DEPENDENT HYDROLASE"/>
    <property type="match status" value="1"/>
</dbReference>
<organism evidence="2 3">
    <name type="scientific">Actinocorallia aurantiaca</name>
    <dbReference type="NCBI Taxonomy" id="46204"/>
    <lineage>
        <taxon>Bacteria</taxon>
        <taxon>Bacillati</taxon>
        <taxon>Actinomycetota</taxon>
        <taxon>Actinomycetes</taxon>
        <taxon>Streptosporangiales</taxon>
        <taxon>Thermomonosporaceae</taxon>
        <taxon>Actinocorallia</taxon>
    </lineage>
</organism>
<feature type="transmembrane region" description="Helical" evidence="1">
    <location>
        <begin position="194"/>
        <end position="212"/>
    </location>
</feature>
<proteinExistence type="predicted"/>
<dbReference type="EMBL" id="BAAATZ010000034">
    <property type="protein sequence ID" value="GAA2737515.1"/>
    <property type="molecule type" value="Genomic_DNA"/>
</dbReference>
<gene>
    <name evidence="2" type="ORF">GCM10010439_67940</name>
</gene>
<evidence type="ECO:0000256" key="1">
    <source>
        <dbReference type="SAM" id="Phobius"/>
    </source>
</evidence>
<keyword evidence="3" id="KW-1185">Reference proteome</keyword>
<dbReference type="RefSeq" id="WP_344457093.1">
    <property type="nucleotide sequence ID" value="NZ_BAAATZ010000034.1"/>
</dbReference>